<comment type="caution">
    <text evidence="1">The sequence shown here is derived from an EMBL/GenBank/DDBJ whole genome shotgun (WGS) entry which is preliminary data.</text>
</comment>
<dbReference type="AlphaFoldDB" id="A0A397VD52"/>
<evidence type="ECO:0000313" key="1">
    <source>
        <dbReference type="EMBL" id="RIB17236.1"/>
    </source>
</evidence>
<organism evidence="1 2">
    <name type="scientific">Gigaspora rosea</name>
    <dbReference type="NCBI Taxonomy" id="44941"/>
    <lineage>
        <taxon>Eukaryota</taxon>
        <taxon>Fungi</taxon>
        <taxon>Fungi incertae sedis</taxon>
        <taxon>Mucoromycota</taxon>
        <taxon>Glomeromycotina</taxon>
        <taxon>Glomeromycetes</taxon>
        <taxon>Diversisporales</taxon>
        <taxon>Gigasporaceae</taxon>
        <taxon>Gigaspora</taxon>
    </lineage>
</organism>
<sequence length="177" mass="21337">MYQFCINLQKLENKYIFNDDYLKDAQDFNVKYKETLKTNTNYNYAKLQNIDSEDKIISLLSFAYNIKEVIHFNKEDEMNFSPIKKLPNPENNPPKQYKSKVWNIVKIQSDDDSFSELFKFQIKYYNILQNNKTYMELQKIDDEEEKLYQFVVFALAIKNELHPPPIDEKLFTIIEEK</sequence>
<proteinExistence type="predicted"/>
<name>A0A397VD52_9GLOM</name>
<evidence type="ECO:0000313" key="2">
    <source>
        <dbReference type="Proteomes" id="UP000266673"/>
    </source>
</evidence>
<keyword evidence="2" id="KW-1185">Reference proteome</keyword>
<gene>
    <name evidence="1" type="ORF">C2G38_2187866</name>
</gene>
<reference evidence="1 2" key="1">
    <citation type="submission" date="2018-06" db="EMBL/GenBank/DDBJ databases">
        <title>Comparative genomics reveals the genomic features of Rhizophagus irregularis, R. cerebriforme, R. diaphanum and Gigaspora rosea, and their symbiotic lifestyle signature.</title>
        <authorList>
            <person name="Morin E."/>
            <person name="San Clemente H."/>
            <person name="Chen E.C.H."/>
            <person name="De La Providencia I."/>
            <person name="Hainaut M."/>
            <person name="Kuo A."/>
            <person name="Kohler A."/>
            <person name="Murat C."/>
            <person name="Tang N."/>
            <person name="Roy S."/>
            <person name="Loubradou J."/>
            <person name="Henrissat B."/>
            <person name="Grigoriev I.V."/>
            <person name="Corradi N."/>
            <person name="Roux C."/>
            <person name="Martin F.M."/>
        </authorList>
    </citation>
    <scope>NUCLEOTIDE SEQUENCE [LARGE SCALE GENOMIC DNA]</scope>
    <source>
        <strain evidence="1 2">DAOM 194757</strain>
    </source>
</reference>
<protein>
    <submittedName>
        <fullName evidence="1">Uncharacterized protein</fullName>
    </submittedName>
</protein>
<dbReference type="Proteomes" id="UP000266673">
    <property type="component" value="Unassembled WGS sequence"/>
</dbReference>
<dbReference type="EMBL" id="QKWP01000621">
    <property type="protein sequence ID" value="RIB17236.1"/>
    <property type="molecule type" value="Genomic_DNA"/>
</dbReference>
<accession>A0A397VD52</accession>